<name>A0AAE1C117_9PEZI</name>
<dbReference type="InterPro" id="IPR051606">
    <property type="entry name" value="Polyketide_Oxido-like"/>
</dbReference>
<comment type="similarity">
    <text evidence="1">Belongs to the avfA family.</text>
</comment>
<dbReference type="EMBL" id="JAUTXT010000020">
    <property type="protein sequence ID" value="KAK3674393.1"/>
    <property type="molecule type" value="Genomic_DNA"/>
</dbReference>
<evidence type="ECO:0000259" key="2">
    <source>
        <dbReference type="Pfam" id="PF13460"/>
    </source>
</evidence>
<protein>
    <recommendedName>
        <fullName evidence="2">NAD(P)-binding domain-containing protein</fullName>
    </recommendedName>
</protein>
<proteinExistence type="inferred from homology"/>
<comment type="caution">
    <text evidence="3">The sequence shown here is derived from an EMBL/GenBank/DDBJ whole genome shotgun (WGS) entry which is preliminary data.</text>
</comment>
<evidence type="ECO:0000256" key="1">
    <source>
        <dbReference type="ARBA" id="ARBA00038376"/>
    </source>
</evidence>
<dbReference type="SUPFAM" id="SSF51735">
    <property type="entry name" value="NAD(P)-binding Rossmann-fold domains"/>
    <property type="match status" value="1"/>
</dbReference>
<gene>
    <name evidence="3" type="ORF">LTR78_005862</name>
</gene>
<dbReference type="Pfam" id="PF13460">
    <property type="entry name" value="NAD_binding_10"/>
    <property type="match status" value="1"/>
</dbReference>
<dbReference type="Gene3D" id="3.40.50.720">
    <property type="entry name" value="NAD(P)-binding Rossmann-like Domain"/>
    <property type="match status" value="1"/>
</dbReference>
<evidence type="ECO:0000313" key="4">
    <source>
        <dbReference type="Proteomes" id="UP001274830"/>
    </source>
</evidence>
<accession>A0AAE1C117</accession>
<feature type="domain" description="NAD(P)-binding" evidence="2">
    <location>
        <begin position="11"/>
        <end position="176"/>
    </location>
</feature>
<dbReference type="GO" id="GO:0016646">
    <property type="term" value="F:oxidoreductase activity, acting on the CH-NH group of donors, NAD or NADP as acceptor"/>
    <property type="evidence" value="ECO:0007669"/>
    <property type="project" value="TreeGrafter"/>
</dbReference>
<dbReference type="AlphaFoldDB" id="A0AAE1C117"/>
<reference evidence="3" key="1">
    <citation type="submission" date="2023-07" db="EMBL/GenBank/DDBJ databases">
        <title>Black Yeasts Isolated from many extreme environments.</title>
        <authorList>
            <person name="Coleine C."/>
            <person name="Stajich J.E."/>
            <person name="Selbmann L."/>
        </authorList>
    </citation>
    <scope>NUCLEOTIDE SEQUENCE</scope>
    <source>
        <strain evidence="3">CCFEE 5485</strain>
    </source>
</reference>
<dbReference type="Proteomes" id="UP001274830">
    <property type="component" value="Unassembled WGS sequence"/>
</dbReference>
<dbReference type="PANTHER" id="PTHR43355:SF2">
    <property type="entry name" value="FLAVIN REDUCTASE (NADPH)"/>
    <property type="match status" value="1"/>
</dbReference>
<dbReference type="InterPro" id="IPR016040">
    <property type="entry name" value="NAD(P)-bd_dom"/>
</dbReference>
<organism evidence="3 4">
    <name type="scientific">Recurvomyces mirabilis</name>
    <dbReference type="NCBI Taxonomy" id="574656"/>
    <lineage>
        <taxon>Eukaryota</taxon>
        <taxon>Fungi</taxon>
        <taxon>Dikarya</taxon>
        <taxon>Ascomycota</taxon>
        <taxon>Pezizomycotina</taxon>
        <taxon>Dothideomycetes</taxon>
        <taxon>Dothideomycetidae</taxon>
        <taxon>Mycosphaerellales</taxon>
        <taxon>Teratosphaeriaceae</taxon>
        <taxon>Recurvomyces</taxon>
    </lineage>
</organism>
<dbReference type="InterPro" id="IPR036291">
    <property type="entry name" value="NAD(P)-bd_dom_sf"/>
</dbReference>
<keyword evidence="4" id="KW-1185">Reference proteome</keyword>
<evidence type="ECO:0000313" key="3">
    <source>
        <dbReference type="EMBL" id="KAK3674393.1"/>
    </source>
</evidence>
<dbReference type="PANTHER" id="PTHR43355">
    <property type="entry name" value="FLAVIN REDUCTASE (NADPH)"/>
    <property type="match status" value="1"/>
</dbReference>
<sequence length="232" mass="25450">MPGPSIFLVFGATGGTGRHFVSLALEHGHVVRAVVRNPSRLDPDLRKNSNLHVKQGSVTDEITYLDELVRGTEFVVAMLGDAAARSVSKINVAFVRDQLVPALRRKGVKRFLYQAGGLSKPYGAQLPFFLRVLRNTVALSYGGQHADNEAVMEYLGSQARDIEWIVHRAGIGSNSGSKGQLTRSRDKFSVATLRTALRIISGSSQAIRMRYTLAIRAITIAEVDACIRWCNE</sequence>